<dbReference type="PANTHER" id="PTHR32361">
    <property type="entry name" value="FERRIC/CUPRIC REDUCTASE TRANSMEMBRANE COMPONENT"/>
    <property type="match status" value="1"/>
</dbReference>
<keyword evidence="11 13" id="KW-0472">Membrane</keyword>
<feature type="transmembrane region" description="Helical" evidence="13">
    <location>
        <begin position="241"/>
        <end position="261"/>
    </location>
</feature>
<feature type="domain" description="FAD-binding FR-type" evidence="14">
    <location>
        <begin position="292"/>
        <end position="414"/>
    </location>
</feature>
<feature type="transmembrane region" description="Helical" evidence="13">
    <location>
        <begin position="174"/>
        <end position="191"/>
    </location>
</feature>
<evidence type="ECO:0000256" key="1">
    <source>
        <dbReference type="ARBA" id="ARBA00004651"/>
    </source>
</evidence>
<dbReference type="GO" id="GO:0006826">
    <property type="term" value="P:iron ion transport"/>
    <property type="evidence" value="ECO:0007669"/>
    <property type="project" value="TreeGrafter"/>
</dbReference>
<organism evidence="15 16">
    <name type="scientific">Aspergillus avenaceus</name>
    <dbReference type="NCBI Taxonomy" id="36643"/>
    <lineage>
        <taxon>Eukaryota</taxon>
        <taxon>Fungi</taxon>
        <taxon>Dikarya</taxon>
        <taxon>Ascomycota</taxon>
        <taxon>Pezizomycotina</taxon>
        <taxon>Eurotiomycetes</taxon>
        <taxon>Eurotiomycetidae</taxon>
        <taxon>Eurotiales</taxon>
        <taxon>Aspergillaceae</taxon>
        <taxon>Aspergillus</taxon>
        <taxon>Aspergillus subgen. Circumdati</taxon>
    </lineage>
</organism>
<dbReference type="SUPFAM" id="SSF52343">
    <property type="entry name" value="Ferredoxin reductase-like, C-terminal NADP-linked domain"/>
    <property type="match status" value="1"/>
</dbReference>
<dbReference type="Pfam" id="PF08022">
    <property type="entry name" value="FAD_binding_8"/>
    <property type="match status" value="1"/>
</dbReference>
<dbReference type="Gene3D" id="2.40.30.10">
    <property type="entry name" value="Translation factors"/>
    <property type="match status" value="1"/>
</dbReference>
<dbReference type="PANTHER" id="PTHR32361:SF24">
    <property type="entry name" value="REDUCTASE, PUTATIVE (AFU_ORTHOLOGUE AFUA_3G10820)-RELATED"/>
    <property type="match status" value="1"/>
</dbReference>
<comment type="subcellular location">
    <subcellularLocation>
        <location evidence="1">Cell membrane</location>
        <topology evidence="1">Multi-pass membrane protein</topology>
    </subcellularLocation>
</comment>
<feature type="transmembrane region" description="Helical" evidence="13">
    <location>
        <begin position="135"/>
        <end position="153"/>
    </location>
</feature>
<dbReference type="GO" id="GO:0052851">
    <property type="term" value="F:ferric-chelate reductase (NADPH) activity"/>
    <property type="evidence" value="ECO:0007669"/>
    <property type="project" value="UniProtKB-EC"/>
</dbReference>
<dbReference type="GO" id="GO:0015677">
    <property type="term" value="P:copper ion import"/>
    <property type="evidence" value="ECO:0007669"/>
    <property type="project" value="TreeGrafter"/>
</dbReference>
<keyword evidence="16" id="KW-1185">Reference proteome</keyword>
<evidence type="ECO:0000313" key="15">
    <source>
        <dbReference type="EMBL" id="KAE8149061.1"/>
    </source>
</evidence>
<dbReference type="InterPro" id="IPR013130">
    <property type="entry name" value="Fe3_Rdtase_TM_dom"/>
</dbReference>
<sequence>MAFDKWYDMLNDELCYATLWIMACMIVIIFAWQTSLQLSSHLRRLATFTDHSQQYHRIPDSRMVWLKQHLLYAPLLRTRHNEEWQLSRAINMGTLPSRLHTFLLTLFVVMNVALCTTTLPYASEESTVAGLIRNRTGYMATVNLFPLLVMAGRNNPLIPLLRVSFDTWNLIHRWLGRIVVLEALAHVIAWLVPKVQQHGWSTAFRVLGKPFMFNGLMCMLAMLVILVQSPSPIRHAFYETFLHLHIALACIAIGFIWHHVYRYSCRYYLYAAVAFWACERLTRLLILVYRNYSAGHHTTATLEPLPGDAVRVTLSLARPWTFSPGQYLFLYIPSISGWTSHPFSVAWSETTTLNPNLLEKGLEPTTQPTEKATSISLLIRRRTGFTDRLYKAALSNPGSVSALVEGPYGNLHSLDSYGTLLLFAGGVGITHCLPFIRHLIQGFNEGTVAARRVTLVWIIQSPEHLEWIRPWMTSILGMEGRRELLQIKLFVTRPRNPRDVQSPSATVQMFSGRPDTRTLVEGEAWTQVGAMGVVVCGGGALSDDVRKCCRGVRGSTVYYIEEAFSW</sequence>
<dbReference type="InterPro" id="IPR017927">
    <property type="entry name" value="FAD-bd_FR_type"/>
</dbReference>
<evidence type="ECO:0000256" key="10">
    <source>
        <dbReference type="ARBA" id="ARBA00023065"/>
    </source>
</evidence>
<dbReference type="CDD" id="cd06186">
    <property type="entry name" value="NOX_Duox_like_FAD_NADP"/>
    <property type="match status" value="1"/>
</dbReference>
<dbReference type="AlphaFoldDB" id="A0A5N6TSK7"/>
<proteinExistence type="inferred from homology"/>
<dbReference type="GO" id="GO:0005886">
    <property type="term" value="C:plasma membrane"/>
    <property type="evidence" value="ECO:0007669"/>
    <property type="project" value="UniProtKB-SubCell"/>
</dbReference>
<dbReference type="Pfam" id="PF08030">
    <property type="entry name" value="NAD_binding_6"/>
    <property type="match status" value="2"/>
</dbReference>
<evidence type="ECO:0000256" key="7">
    <source>
        <dbReference type="ARBA" id="ARBA00022982"/>
    </source>
</evidence>
<keyword evidence="4" id="KW-0813">Transport</keyword>
<comment type="similarity">
    <text evidence="2">Belongs to the ferric reductase (FRE) family.</text>
</comment>
<dbReference type="PROSITE" id="PS51384">
    <property type="entry name" value="FAD_FR"/>
    <property type="match status" value="1"/>
</dbReference>
<dbReference type="InterPro" id="IPR013121">
    <property type="entry name" value="Fe_red_NAD-bd_6"/>
</dbReference>
<dbReference type="InterPro" id="IPR051410">
    <property type="entry name" value="Ferric/Cupric_Reductase"/>
</dbReference>
<evidence type="ECO:0000256" key="5">
    <source>
        <dbReference type="ARBA" id="ARBA00022475"/>
    </source>
</evidence>
<dbReference type="SFLD" id="SFLDS00052">
    <property type="entry name" value="Ferric_Reductase_Domain"/>
    <property type="match status" value="1"/>
</dbReference>
<dbReference type="PROSITE" id="PS51257">
    <property type="entry name" value="PROKAR_LIPOPROTEIN"/>
    <property type="match status" value="1"/>
</dbReference>
<dbReference type="Gene3D" id="3.40.50.80">
    <property type="entry name" value="Nucleotide-binding domain of ferredoxin-NADP reductase (FNR) module"/>
    <property type="match status" value="1"/>
</dbReference>
<evidence type="ECO:0000259" key="14">
    <source>
        <dbReference type="PROSITE" id="PS51384"/>
    </source>
</evidence>
<evidence type="ECO:0000256" key="8">
    <source>
        <dbReference type="ARBA" id="ARBA00022989"/>
    </source>
</evidence>
<evidence type="ECO:0000256" key="12">
    <source>
        <dbReference type="ARBA" id="ARBA00048483"/>
    </source>
</evidence>
<dbReference type="GO" id="GO:0006879">
    <property type="term" value="P:intracellular iron ion homeostasis"/>
    <property type="evidence" value="ECO:0007669"/>
    <property type="project" value="TreeGrafter"/>
</dbReference>
<dbReference type="InterPro" id="IPR013112">
    <property type="entry name" value="FAD-bd_8"/>
</dbReference>
<evidence type="ECO:0000256" key="2">
    <source>
        <dbReference type="ARBA" id="ARBA00006278"/>
    </source>
</evidence>
<dbReference type="SFLD" id="SFLDG01168">
    <property type="entry name" value="Ferric_reductase_subgroup_(FRE"/>
    <property type="match status" value="1"/>
</dbReference>
<dbReference type="EMBL" id="ML742136">
    <property type="protein sequence ID" value="KAE8149061.1"/>
    <property type="molecule type" value="Genomic_DNA"/>
</dbReference>
<keyword evidence="6 13" id="KW-0812">Transmembrane</keyword>
<feature type="transmembrane region" description="Helical" evidence="13">
    <location>
        <begin position="211"/>
        <end position="229"/>
    </location>
</feature>
<keyword evidence="9" id="KW-0560">Oxidoreductase</keyword>
<evidence type="ECO:0000256" key="11">
    <source>
        <dbReference type="ARBA" id="ARBA00023136"/>
    </source>
</evidence>
<comment type="catalytic activity">
    <reaction evidence="12">
        <text>2 a Fe(II)-siderophore + NADP(+) + H(+) = 2 a Fe(III)-siderophore + NADPH</text>
        <dbReference type="Rhea" id="RHEA:28795"/>
        <dbReference type="Rhea" id="RHEA-COMP:11342"/>
        <dbReference type="Rhea" id="RHEA-COMP:11344"/>
        <dbReference type="ChEBI" id="CHEBI:15378"/>
        <dbReference type="ChEBI" id="CHEBI:29033"/>
        <dbReference type="ChEBI" id="CHEBI:29034"/>
        <dbReference type="ChEBI" id="CHEBI:57783"/>
        <dbReference type="ChEBI" id="CHEBI:58349"/>
        <dbReference type="EC" id="1.16.1.9"/>
    </reaction>
</comment>
<keyword evidence="5" id="KW-1003">Cell membrane</keyword>
<evidence type="ECO:0000256" key="4">
    <source>
        <dbReference type="ARBA" id="ARBA00022448"/>
    </source>
</evidence>
<evidence type="ECO:0000256" key="6">
    <source>
        <dbReference type="ARBA" id="ARBA00022692"/>
    </source>
</evidence>
<dbReference type="EC" id="1.16.1.9" evidence="3"/>
<evidence type="ECO:0000256" key="9">
    <source>
        <dbReference type="ARBA" id="ARBA00023002"/>
    </source>
</evidence>
<dbReference type="InterPro" id="IPR039261">
    <property type="entry name" value="FNR_nucleotide-bd"/>
</dbReference>
<evidence type="ECO:0000256" key="3">
    <source>
        <dbReference type="ARBA" id="ARBA00012668"/>
    </source>
</evidence>
<dbReference type="SUPFAM" id="SSF63380">
    <property type="entry name" value="Riboflavin synthase domain-like"/>
    <property type="match status" value="1"/>
</dbReference>
<feature type="transmembrane region" description="Helical" evidence="13">
    <location>
        <begin position="267"/>
        <end position="289"/>
    </location>
</feature>
<keyword evidence="8 13" id="KW-1133">Transmembrane helix</keyword>
<feature type="transmembrane region" description="Helical" evidence="13">
    <location>
        <begin position="16"/>
        <end position="34"/>
    </location>
</feature>
<name>A0A5N6TSK7_ASPAV</name>
<dbReference type="InterPro" id="IPR017938">
    <property type="entry name" value="Riboflavin_synthase-like_b-brl"/>
</dbReference>
<reference evidence="15 16" key="1">
    <citation type="submission" date="2019-04" db="EMBL/GenBank/DDBJ databases">
        <title>Friends and foes A comparative genomics study of 23 Aspergillus species from section Flavi.</title>
        <authorList>
            <consortium name="DOE Joint Genome Institute"/>
            <person name="Kjaerbolling I."/>
            <person name="Vesth T."/>
            <person name="Frisvad J.C."/>
            <person name="Nybo J.L."/>
            <person name="Theobald S."/>
            <person name="Kildgaard S."/>
            <person name="Isbrandt T."/>
            <person name="Kuo A."/>
            <person name="Sato A."/>
            <person name="Lyhne E.K."/>
            <person name="Kogle M.E."/>
            <person name="Wiebenga A."/>
            <person name="Kun R.S."/>
            <person name="Lubbers R.J."/>
            <person name="Makela M.R."/>
            <person name="Barry K."/>
            <person name="Chovatia M."/>
            <person name="Clum A."/>
            <person name="Daum C."/>
            <person name="Haridas S."/>
            <person name="He G."/>
            <person name="LaButti K."/>
            <person name="Lipzen A."/>
            <person name="Mondo S."/>
            <person name="Riley R."/>
            <person name="Salamov A."/>
            <person name="Simmons B.A."/>
            <person name="Magnuson J.K."/>
            <person name="Henrissat B."/>
            <person name="Mortensen U.H."/>
            <person name="Larsen T.O."/>
            <person name="Devries R.P."/>
            <person name="Grigoriev I.V."/>
            <person name="Machida M."/>
            <person name="Baker S.E."/>
            <person name="Andersen M.R."/>
        </authorList>
    </citation>
    <scope>NUCLEOTIDE SEQUENCE [LARGE SCALE GENOMIC DNA]</scope>
    <source>
        <strain evidence="15 16">IBT 18842</strain>
    </source>
</reference>
<feature type="transmembrane region" description="Helical" evidence="13">
    <location>
        <begin position="102"/>
        <end position="123"/>
    </location>
</feature>
<dbReference type="Pfam" id="PF01794">
    <property type="entry name" value="Ferric_reduct"/>
    <property type="match status" value="1"/>
</dbReference>
<evidence type="ECO:0000313" key="16">
    <source>
        <dbReference type="Proteomes" id="UP000325780"/>
    </source>
</evidence>
<evidence type="ECO:0000256" key="13">
    <source>
        <dbReference type="SAM" id="Phobius"/>
    </source>
</evidence>
<keyword evidence="10" id="KW-0406">Ion transport</keyword>
<accession>A0A5N6TSK7</accession>
<keyword evidence="7" id="KW-0249">Electron transport</keyword>
<protein>
    <recommendedName>
        <fullName evidence="3">ferric-chelate reductase (NADPH)</fullName>
        <ecNumber evidence="3">1.16.1.9</ecNumber>
    </recommendedName>
</protein>
<gene>
    <name evidence="15" type="ORF">BDV25DRAFT_130679</name>
</gene>
<dbReference type="OrthoDB" id="4494341at2759"/>
<dbReference type="Proteomes" id="UP000325780">
    <property type="component" value="Unassembled WGS sequence"/>
</dbReference>